<gene>
    <name evidence="2" type="ORF">R9X50_00641700</name>
</gene>
<evidence type="ECO:0000313" key="3">
    <source>
        <dbReference type="Proteomes" id="UP001303373"/>
    </source>
</evidence>
<dbReference type="InterPro" id="IPR007461">
    <property type="entry name" value="Ysc84_actin-binding"/>
</dbReference>
<dbReference type="Pfam" id="PF04366">
    <property type="entry name" value="Ysc84"/>
    <property type="match status" value="1"/>
</dbReference>
<reference evidence="2 3" key="1">
    <citation type="submission" date="2023-11" db="EMBL/GenBank/DDBJ databases">
        <title>An acidophilic fungus is an integral part of prey digestion in a carnivorous sundew plant.</title>
        <authorList>
            <person name="Tsai I.J."/>
        </authorList>
    </citation>
    <scope>NUCLEOTIDE SEQUENCE [LARGE SCALE GENOMIC DNA]</scope>
    <source>
        <strain evidence="2">169a</strain>
    </source>
</reference>
<dbReference type="PANTHER" id="PTHR15629">
    <property type="entry name" value="SH3YL1 PROTEIN"/>
    <property type="match status" value="1"/>
</dbReference>
<accession>A0AAQ3M7V4</accession>
<dbReference type="Proteomes" id="UP001303373">
    <property type="component" value="Chromosome 10"/>
</dbReference>
<name>A0AAQ3M7V4_9PEZI</name>
<evidence type="ECO:0000259" key="1">
    <source>
        <dbReference type="Pfam" id="PF04366"/>
    </source>
</evidence>
<proteinExistence type="predicted"/>
<protein>
    <submittedName>
        <fullName evidence="2">SH3 domain-containing protein</fullName>
    </submittedName>
</protein>
<sequence>MSRFTARAKELFSAVKTGDPIARLDRSVDAETLWPGTLEQAAEYAASILRSFFFDGFIVPYRTLGVCDQQIIKKCHGLAVFHLLRDGLNSPTANGNGVLITRLPDGKWSGASAILIDNNTPFPSGVDVMDVVLVINDKHAMDTLMDDTVAVSKCLTVAPGAIPQSETQTSQSLHGPPDQAQVWSYAKSKGELVEFDLGSIVIREEATQNETFYGIAGISRREILSGQVKTPSIRNHLSSTVDQLDKQTGSLSGLPRPGRCPGDCRVKVASNKN</sequence>
<dbReference type="AlphaFoldDB" id="A0AAQ3M7V4"/>
<dbReference type="InterPro" id="IPR051702">
    <property type="entry name" value="SH3_domain_YSC84-like"/>
</dbReference>
<feature type="domain" description="Ysc84 actin-binding" evidence="1">
    <location>
        <begin position="124"/>
        <end position="242"/>
    </location>
</feature>
<keyword evidence="3" id="KW-1185">Reference proteome</keyword>
<dbReference type="GO" id="GO:0035091">
    <property type="term" value="F:phosphatidylinositol binding"/>
    <property type="evidence" value="ECO:0007669"/>
    <property type="project" value="TreeGrafter"/>
</dbReference>
<evidence type="ECO:0000313" key="2">
    <source>
        <dbReference type="EMBL" id="WPH03537.1"/>
    </source>
</evidence>
<dbReference type="EMBL" id="CP138589">
    <property type="protein sequence ID" value="WPH03537.1"/>
    <property type="molecule type" value="Genomic_DNA"/>
</dbReference>
<organism evidence="2 3">
    <name type="scientific">Acrodontium crateriforme</name>
    <dbReference type="NCBI Taxonomy" id="150365"/>
    <lineage>
        <taxon>Eukaryota</taxon>
        <taxon>Fungi</taxon>
        <taxon>Dikarya</taxon>
        <taxon>Ascomycota</taxon>
        <taxon>Pezizomycotina</taxon>
        <taxon>Dothideomycetes</taxon>
        <taxon>Dothideomycetidae</taxon>
        <taxon>Mycosphaerellales</taxon>
        <taxon>Teratosphaeriaceae</taxon>
        <taxon>Acrodontium</taxon>
    </lineage>
</organism>
<dbReference type="PANTHER" id="PTHR15629:SF8">
    <property type="entry name" value="DUF500 DOMAIN PROTEIN (AFU_ORTHOLOGUE AFUA_5G07310)"/>
    <property type="match status" value="1"/>
</dbReference>